<protein>
    <submittedName>
        <fullName evidence="1">Uncharacterized protein</fullName>
    </submittedName>
</protein>
<feature type="non-terminal residue" evidence="1">
    <location>
        <position position="1"/>
    </location>
</feature>
<accession>K1XHQ4</accession>
<dbReference type="EMBL" id="AMFJ01036167">
    <property type="protein sequence ID" value="EKD24776.1"/>
    <property type="molecule type" value="Genomic_DNA"/>
</dbReference>
<dbReference type="InterPro" id="IPR029063">
    <property type="entry name" value="SAM-dependent_MTases_sf"/>
</dbReference>
<sequence length="110" mass="12737">QGLQNNKEAHCYNVISYPYDIRYAPIKKLVQTEQAKGPVDFIFIDGQKTQYGEYMEIIEKISSPHTVIVIDDVIKFHNKIQSLYGYLQKKQINYKILQLEPDDGVMVING</sequence>
<organism evidence="1">
    <name type="scientific">uncultured bacterium</name>
    <name type="common">gcode 4</name>
    <dbReference type="NCBI Taxonomy" id="1234023"/>
    <lineage>
        <taxon>Bacteria</taxon>
        <taxon>environmental samples</taxon>
    </lineage>
</organism>
<dbReference type="Gene3D" id="3.40.50.150">
    <property type="entry name" value="Vaccinia Virus protein VP39"/>
    <property type="match status" value="1"/>
</dbReference>
<comment type="caution">
    <text evidence="1">The sequence shown here is derived from an EMBL/GenBank/DDBJ whole genome shotgun (WGS) entry which is preliminary data.</text>
</comment>
<dbReference type="AlphaFoldDB" id="K1XHQ4"/>
<evidence type="ECO:0000313" key="1">
    <source>
        <dbReference type="EMBL" id="EKD24776.1"/>
    </source>
</evidence>
<dbReference type="SUPFAM" id="SSF53335">
    <property type="entry name" value="S-adenosyl-L-methionine-dependent methyltransferases"/>
    <property type="match status" value="1"/>
</dbReference>
<gene>
    <name evidence="1" type="ORF">ACD_80C00160G0005</name>
</gene>
<proteinExistence type="predicted"/>
<name>K1XHQ4_9BACT</name>
<reference evidence="1" key="1">
    <citation type="journal article" date="2012" name="Science">
        <title>Fermentation, hydrogen, and sulfur metabolism in multiple uncultivated bacterial phyla.</title>
        <authorList>
            <person name="Wrighton K.C."/>
            <person name="Thomas B.C."/>
            <person name="Sharon I."/>
            <person name="Miller C.S."/>
            <person name="Castelle C.J."/>
            <person name="VerBerkmoes N.C."/>
            <person name="Wilkins M.J."/>
            <person name="Hettich R.L."/>
            <person name="Lipton M.S."/>
            <person name="Williams K.H."/>
            <person name="Long P.E."/>
            <person name="Banfield J.F."/>
        </authorList>
    </citation>
    <scope>NUCLEOTIDE SEQUENCE [LARGE SCALE GENOMIC DNA]</scope>
</reference>